<comment type="caution">
    <text evidence="8">The sequence shown here is derived from an EMBL/GenBank/DDBJ whole genome shotgun (WGS) entry which is preliminary data.</text>
</comment>
<dbReference type="InterPro" id="IPR043581">
    <property type="entry name" value="Axin-like"/>
</dbReference>
<evidence type="ECO:0000256" key="3">
    <source>
        <dbReference type="ARBA" id="ARBA00022687"/>
    </source>
</evidence>
<dbReference type="SMART" id="SM00021">
    <property type="entry name" value="DAX"/>
    <property type="match status" value="1"/>
</dbReference>
<feature type="domain" description="DIX" evidence="7">
    <location>
        <begin position="753"/>
        <end position="835"/>
    </location>
</feature>
<dbReference type="GO" id="GO:0032436">
    <property type="term" value="P:positive regulation of proteasomal ubiquitin-dependent protein catabolic process"/>
    <property type="evidence" value="ECO:0007669"/>
    <property type="project" value="TreeGrafter"/>
</dbReference>
<evidence type="ECO:0000256" key="4">
    <source>
        <dbReference type="PROSITE-ProRule" id="PRU00069"/>
    </source>
</evidence>
<feature type="compositionally biased region" description="Polar residues" evidence="5">
    <location>
        <begin position="389"/>
        <end position="416"/>
    </location>
</feature>
<dbReference type="Pfam" id="PF00615">
    <property type="entry name" value="RGS"/>
    <property type="match status" value="1"/>
</dbReference>
<dbReference type="InterPro" id="IPR014936">
    <property type="entry name" value="Axin_b-cat-bd"/>
</dbReference>
<dbReference type="PROSITE" id="PS50841">
    <property type="entry name" value="DIX"/>
    <property type="match status" value="1"/>
</dbReference>
<evidence type="ECO:0000259" key="6">
    <source>
        <dbReference type="PROSITE" id="PS50132"/>
    </source>
</evidence>
<dbReference type="InterPro" id="IPR016137">
    <property type="entry name" value="RGS"/>
</dbReference>
<evidence type="ECO:0000256" key="2">
    <source>
        <dbReference type="ARBA" id="ARBA00022490"/>
    </source>
</evidence>
<keyword evidence="9" id="KW-1185">Reference proteome</keyword>
<dbReference type="Proteomes" id="UP001353858">
    <property type="component" value="Unassembled WGS sequence"/>
</dbReference>
<comment type="subcellular location">
    <subcellularLocation>
        <location evidence="1">Cytoplasm</location>
    </subcellularLocation>
</comment>
<dbReference type="Pfam" id="PF08833">
    <property type="entry name" value="Axin_b-cat_bind"/>
    <property type="match status" value="1"/>
</dbReference>
<feature type="compositionally biased region" description="Polar residues" evidence="5">
    <location>
        <begin position="352"/>
        <end position="361"/>
    </location>
</feature>
<evidence type="ECO:0000256" key="5">
    <source>
        <dbReference type="SAM" id="MobiDB-lite"/>
    </source>
</evidence>
<organism evidence="8 9">
    <name type="scientific">Aquatica leii</name>
    <dbReference type="NCBI Taxonomy" id="1421715"/>
    <lineage>
        <taxon>Eukaryota</taxon>
        <taxon>Metazoa</taxon>
        <taxon>Ecdysozoa</taxon>
        <taxon>Arthropoda</taxon>
        <taxon>Hexapoda</taxon>
        <taxon>Insecta</taxon>
        <taxon>Pterygota</taxon>
        <taxon>Neoptera</taxon>
        <taxon>Endopterygota</taxon>
        <taxon>Coleoptera</taxon>
        <taxon>Polyphaga</taxon>
        <taxon>Elateriformia</taxon>
        <taxon>Elateroidea</taxon>
        <taxon>Lampyridae</taxon>
        <taxon>Luciolinae</taxon>
        <taxon>Aquatica</taxon>
    </lineage>
</organism>
<dbReference type="PANTHER" id="PTHR46102">
    <property type="entry name" value="AXIN"/>
    <property type="match status" value="1"/>
</dbReference>
<evidence type="ECO:0000259" key="7">
    <source>
        <dbReference type="PROSITE" id="PS50841"/>
    </source>
</evidence>
<dbReference type="InterPro" id="IPR044926">
    <property type="entry name" value="RGS_subdomain_2"/>
</dbReference>
<dbReference type="GO" id="GO:0031625">
    <property type="term" value="F:ubiquitin protein ligase binding"/>
    <property type="evidence" value="ECO:0007669"/>
    <property type="project" value="TreeGrafter"/>
</dbReference>
<dbReference type="InterPro" id="IPR029071">
    <property type="entry name" value="Ubiquitin-like_domsf"/>
</dbReference>
<feature type="region of interest" description="Disordered" evidence="5">
    <location>
        <begin position="633"/>
        <end position="685"/>
    </location>
</feature>
<dbReference type="AlphaFoldDB" id="A0AAN7SLR5"/>
<dbReference type="GO" id="GO:0048468">
    <property type="term" value="P:cell development"/>
    <property type="evidence" value="ECO:0007669"/>
    <property type="project" value="TreeGrafter"/>
</dbReference>
<protein>
    <recommendedName>
        <fullName evidence="10">Axin</fullName>
    </recommendedName>
</protein>
<dbReference type="InterPro" id="IPR038207">
    <property type="entry name" value="DIX_dom_sf"/>
</dbReference>
<reference evidence="9" key="1">
    <citation type="submission" date="2023-01" db="EMBL/GenBank/DDBJ databases">
        <title>Key to firefly adult light organ development and bioluminescence: homeobox transcription factors regulate luciferase expression and transportation to peroxisome.</title>
        <authorList>
            <person name="Fu X."/>
        </authorList>
    </citation>
    <scope>NUCLEOTIDE SEQUENCE [LARGE SCALE GENOMIC DNA]</scope>
</reference>
<feature type="compositionally biased region" description="Low complexity" evidence="5">
    <location>
        <begin position="657"/>
        <end position="669"/>
    </location>
</feature>
<evidence type="ECO:0000313" key="8">
    <source>
        <dbReference type="EMBL" id="KAK4874438.1"/>
    </source>
</evidence>
<dbReference type="Gene3D" id="1.10.167.10">
    <property type="entry name" value="Regulator of G-protein Signalling 4, domain 2"/>
    <property type="match status" value="1"/>
</dbReference>
<dbReference type="GO" id="GO:0016055">
    <property type="term" value="P:Wnt signaling pathway"/>
    <property type="evidence" value="ECO:0007669"/>
    <property type="project" value="UniProtKB-KW"/>
</dbReference>
<dbReference type="GO" id="GO:0060090">
    <property type="term" value="F:molecular adaptor activity"/>
    <property type="evidence" value="ECO:0007669"/>
    <property type="project" value="TreeGrafter"/>
</dbReference>
<dbReference type="GO" id="GO:0008013">
    <property type="term" value="F:beta-catenin binding"/>
    <property type="evidence" value="ECO:0007669"/>
    <property type="project" value="TreeGrafter"/>
</dbReference>
<feature type="compositionally biased region" description="Basic and acidic residues" evidence="5">
    <location>
        <begin position="1"/>
        <end position="10"/>
    </location>
</feature>
<dbReference type="SUPFAM" id="SSF54236">
    <property type="entry name" value="Ubiquitin-like"/>
    <property type="match status" value="1"/>
</dbReference>
<dbReference type="InterPro" id="IPR024066">
    <property type="entry name" value="RGS_subdom1/3"/>
</dbReference>
<keyword evidence="2" id="KW-0963">Cytoplasm</keyword>
<evidence type="ECO:0000256" key="1">
    <source>
        <dbReference type="ARBA" id="ARBA00004496"/>
    </source>
</evidence>
<dbReference type="PROSITE" id="PS50132">
    <property type="entry name" value="RGS"/>
    <property type="match status" value="1"/>
</dbReference>
<dbReference type="InterPro" id="IPR001158">
    <property type="entry name" value="DIX"/>
</dbReference>
<dbReference type="SUPFAM" id="SSF48097">
    <property type="entry name" value="Regulator of G-protein signaling, RGS"/>
    <property type="match status" value="1"/>
</dbReference>
<dbReference type="PANTHER" id="PTHR46102:SF2">
    <property type="entry name" value="AXIN"/>
    <property type="match status" value="1"/>
</dbReference>
<evidence type="ECO:0000313" key="9">
    <source>
        <dbReference type="Proteomes" id="UP001353858"/>
    </source>
</evidence>
<dbReference type="GO" id="GO:0005886">
    <property type="term" value="C:plasma membrane"/>
    <property type="evidence" value="ECO:0007669"/>
    <property type="project" value="TreeGrafter"/>
</dbReference>
<dbReference type="Gene3D" id="1.10.196.10">
    <property type="match status" value="1"/>
</dbReference>
<dbReference type="GO" id="GO:0019901">
    <property type="term" value="F:protein kinase binding"/>
    <property type="evidence" value="ECO:0007669"/>
    <property type="project" value="TreeGrafter"/>
</dbReference>
<name>A0AAN7SLR5_9COLE</name>
<accession>A0AAN7SLR5</accession>
<evidence type="ECO:0008006" key="10">
    <source>
        <dbReference type="Google" id="ProtNLM"/>
    </source>
</evidence>
<dbReference type="GO" id="GO:0030877">
    <property type="term" value="C:beta-catenin destruction complex"/>
    <property type="evidence" value="ECO:0007669"/>
    <property type="project" value="TreeGrafter"/>
</dbReference>
<feature type="domain" description="RGS" evidence="6">
    <location>
        <begin position="105"/>
        <end position="225"/>
    </location>
</feature>
<dbReference type="SMART" id="SM00315">
    <property type="entry name" value="RGS"/>
    <property type="match status" value="1"/>
</dbReference>
<dbReference type="EMBL" id="JARPUR010000006">
    <property type="protein sequence ID" value="KAK4874438.1"/>
    <property type="molecule type" value="Genomic_DNA"/>
</dbReference>
<keyword evidence="3 4" id="KW-0879">Wnt signaling pathway</keyword>
<dbReference type="GO" id="GO:0005737">
    <property type="term" value="C:cytoplasm"/>
    <property type="evidence" value="ECO:0007669"/>
    <property type="project" value="UniProtKB-SubCell"/>
</dbReference>
<gene>
    <name evidence="8" type="ORF">RN001_013798</name>
</gene>
<proteinExistence type="predicted"/>
<feature type="region of interest" description="Disordered" evidence="5">
    <location>
        <begin position="352"/>
        <end position="423"/>
    </location>
</feature>
<dbReference type="Pfam" id="PF00778">
    <property type="entry name" value="DIX"/>
    <property type="match status" value="1"/>
</dbReference>
<dbReference type="GO" id="GO:0005634">
    <property type="term" value="C:nucleus"/>
    <property type="evidence" value="ECO:0007669"/>
    <property type="project" value="TreeGrafter"/>
</dbReference>
<feature type="region of interest" description="Disordered" evidence="5">
    <location>
        <begin position="1"/>
        <end position="34"/>
    </location>
</feature>
<sequence length="835" mass="94735">MTEREKERSKVQHTYEGYFDENSPRPPVPGEERAHCTSDWSPQMEWARYNKVQSPTPRKCHCSNDPYATVSYETETSCKTRHDRYGARTPCDNPSPPACLRWSYSLHALLEDPDGIELFRRYLQSEGRPHADALDFWFACNGLRKQKEPERVQQLVKAIYRRFFLKSALPIKDELRREVGRCVKSSPNLDPPVALFDEAQAQVETLISTTTYPNFLKSEMYLSYIQTAQYPAISSADFSSDSSSSSSAVSTRELQNLAASVGLPTLHEDIEYVTSASAPLSHTPGTGCLSTGYHTPNMGAPVRLTKDMLLATQRRRAFDVRPKPETFAGMFLYRGVGAHAVYNSYNPVSRQDSELQSLSSHSDARTESDNMSLTDNSVDGKPLSRPSRRQASMLSKQVQEQAALNRETNMHQTVIPRTQRMDSRQYHATDPLMFAPILIEKLEKVKKEQESQELLNRKLMEGDMVTPIDDKMRNMQSTELANAIREKLQLEDDNDQDILDQHVSRVFSDLTPSRSPGFVSPRPYSPSRNRWAQEQYAWTRRKDKDVFSTFSGDSGNVHDFPEGFDHKMSMVKSKSMSEYTDDKFVRGSCGRRSSSKKTINDLTDSGVSVVSDTPPVSLAVKENRVLAWVMDSDRSGRGSGYTHSEMSGKHGRHRKGYSGSRSSSMERNSATNSLGPAQPFVADPNMPPLTLPNTSIQLEEVRRRLEDDVRTTRLRQKTSNKYLPEVTQSSQSTLRKSVRNKTLPLPTGTSTQEESTTVVFSFCDEQFPYRTKIPGRQITLNKFKEYLPKKGNYRYFFKTECEELGNQVIQEEVSNDLEIVPLYEGKIMAQVKPVD</sequence>
<dbReference type="PRINTS" id="PR01301">
    <property type="entry name" value="RGSPROTEIN"/>
</dbReference>
<dbReference type="Gene3D" id="2.40.240.130">
    <property type="match status" value="1"/>
</dbReference>
<dbReference type="GO" id="GO:0090090">
    <property type="term" value="P:negative regulation of canonical Wnt signaling pathway"/>
    <property type="evidence" value="ECO:0007669"/>
    <property type="project" value="InterPro"/>
</dbReference>
<dbReference type="InterPro" id="IPR036305">
    <property type="entry name" value="RGS_sf"/>
</dbReference>